<name>A0AAW5QW23_9HYPH</name>
<keyword evidence="1" id="KW-0805">Transcription regulation</keyword>
<dbReference type="PROSITE" id="PS50977">
    <property type="entry name" value="HTH_TETR_2"/>
    <property type="match status" value="1"/>
</dbReference>
<dbReference type="InterPro" id="IPR036271">
    <property type="entry name" value="Tet_transcr_reg_TetR-rel_C_sf"/>
</dbReference>
<dbReference type="PANTHER" id="PTHR30055">
    <property type="entry name" value="HTH-TYPE TRANSCRIPTIONAL REGULATOR RUTR"/>
    <property type="match status" value="1"/>
</dbReference>
<evidence type="ECO:0000313" key="7">
    <source>
        <dbReference type="Proteomes" id="UP001320898"/>
    </source>
</evidence>
<reference evidence="6 7" key="1">
    <citation type="submission" date="2022-04" db="EMBL/GenBank/DDBJ databases">
        <authorList>
            <person name="Ye Y.-Q."/>
            <person name="Du Z.-J."/>
        </authorList>
    </citation>
    <scope>NUCLEOTIDE SEQUENCE [LARGE SCALE GENOMIC DNA]</scope>
    <source>
        <strain evidence="6 7">A6E488</strain>
    </source>
</reference>
<comment type="caution">
    <text evidence="6">The sequence shown here is derived from an EMBL/GenBank/DDBJ whole genome shotgun (WGS) entry which is preliminary data.</text>
</comment>
<evidence type="ECO:0000256" key="4">
    <source>
        <dbReference type="PROSITE-ProRule" id="PRU00335"/>
    </source>
</evidence>
<dbReference type="InterPro" id="IPR001647">
    <property type="entry name" value="HTH_TetR"/>
</dbReference>
<dbReference type="Proteomes" id="UP001320898">
    <property type="component" value="Unassembled WGS sequence"/>
</dbReference>
<dbReference type="AlphaFoldDB" id="A0AAW5QW23"/>
<accession>A0AAW5QW23</accession>
<gene>
    <name evidence="6" type="ORF">MUB46_01315</name>
</gene>
<dbReference type="EMBL" id="JALIDZ010000001">
    <property type="protein sequence ID" value="MCT8970490.1"/>
    <property type="molecule type" value="Genomic_DNA"/>
</dbReference>
<dbReference type="PANTHER" id="PTHR30055:SF234">
    <property type="entry name" value="HTH-TYPE TRANSCRIPTIONAL REGULATOR BETI"/>
    <property type="match status" value="1"/>
</dbReference>
<dbReference type="InterPro" id="IPR050109">
    <property type="entry name" value="HTH-type_TetR-like_transc_reg"/>
</dbReference>
<dbReference type="InterPro" id="IPR015292">
    <property type="entry name" value="Tscrpt_reg_YbiH_C"/>
</dbReference>
<dbReference type="GO" id="GO:0003700">
    <property type="term" value="F:DNA-binding transcription factor activity"/>
    <property type="evidence" value="ECO:0007669"/>
    <property type="project" value="TreeGrafter"/>
</dbReference>
<evidence type="ECO:0000256" key="2">
    <source>
        <dbReference type="ARBA" id="ARBA00023125"/>
    </source>
</evidence>
<protein>
    <submittedName>
        <fullName evidence="6">CerR family C-terminal domain-containing protein</fullName>
    </submittedName>
</protein>
<evidence type="ECO:0000313" key="6">
    <source>
        <dbReference type="EMBL" id="MCT8970490.1"/>
    </source>
</evidence>
<dbReference type="InterPro" id="IPR009057">
    <property type="entry name" value="Homeodomain-like_sf"/>
</dbReference>
<dbReference type="Pfam" id="PF00440">
    <property type="entry name" value="TetR_N"/>
    <property type="match status" value="1"/>
</dbReference>
<dbReference type="Gene3D" id="1.10.357.10">
    <property type="entry name" value="Tetracycline Repressor, domain 2"/>
    <property type="match status" value="1"/>
</dbReference>
<evidence type="ECO:0000256" key="1">
    <source>
        <dbReference type="ARBA" id="ARBA00023015"/>
    </source>
</evidence>
<proteinExistence type="predicted"/>
<dbReference type="SUPFAM" id="SSF48498">
    <property type="entry name" value="Tetracyclin repressor-like, C-terminal domain"/>
    <property type="match status" value="1"/>
</dbReference>
<dbReference type="Gene3D" id="1.10.10.60">
    <property type="entry name" value="Homeodomain-like"/>
    <property type="match status" value="1"/>
</dbReference>
<feature type="DNA-binding region" description="H-T-H motif" evidence="4">
    <location>
        <begin position="36"/>
        <end position="55"/>
    </location>
</feature>
<dbReference type="GO" id="GO:0000976">
    <property type="term" value="F:transcription cis-regulatory region binding"/>
    <property type="evidence" value="ECO:0007669"/>
    <property type="project" value="TreeGrafter"/>
</dbReference>
<evidence type="ECO:0000259" key="5">
    <source>
        <dbReference type="PROSITE" id="PS50977"/>
    </source>
</evidence>
<dbReference type="PRINTS" id="PR00455">
    <property type="entry name" value="HTHTETR"/>
</dbReference>
<keyword evidence="7" id="KW-1185">Reference proteome</keyword>
<dbReference type="SUPFAM" id="SSF46689">
    <property type="entry name" value="Homeodomain-like"/>
    <property type="match status" value="1"/>
</dbReference>
<keyword evidence="2 4" id="KW-0238">DNA-binding</keyword>
<dbReference type="Pfam" id="PF09209">
    <property type="entry name" value="CecR_C"/>
    <property type="match status" value="1"/>
</dbReference>
<sequence length="224" mass="24368">MAGRDEPARGPAEDTKQRLIDAALDTFGRFGFDGASTREIARRAGVNLAAIPYHFGGKDGLHKAVAQHIVDEVAGRIGPAVDAVATALDRGEVDPGQARDMLQMVTGNAVEVILGHPEASRWAPFVLREQIDPSPTFDVIYDGFLERMHKTMTALYARATGQSESAPESIAAVFMLFGQLVIFRMGRAMVDRRLGWKGYGEPEIGLVREVLRKHLDATIEAGRA</sequence>
<keyword evidence="3" id="KW-0804">Transcription</keyword>
<organism evidence="6 7">
    <name type="scientific">Microbaculum marinisediminis</name>
    <dbReference type="NCBI Taxonomy" id="2931392"/>
    <lineage>
        <taxon>Bacteria</taxon>
        <taxon>Pseudomonadati</taxon>
        <taxon>Pseudomonadota</taxon>
        <taxon>Alphaproteobacteria</taxon>
        <taxon>Hyphomicrobiales</taxon>
        <taxon>Tepidamorphaceae</taxon>
        <taxon>Microbaculum</taxon>
    </lineage>
</organism>
<evidence type="ECO:0000256" key="3">
    <source>
        <dbReference type="ARBA" id="ARBA00023163"/>
    </source>
</evidence>
<feature type="domain" description="HTH tetR-type" evidence="5">
    <location>
        <begin position="13"/>
        <end position="73"/>
    </location>
</feature>